<gene>
    <name evidence="1" type="ORF">PX52LOC_04551</name>
</gene>
<proteinExistence type="predicted"/>
<evidence type="ECO:0000313" key="1">
    <source>
        <dbReference type="EMBL" id="QEL17557.1"/>
    </source>
</evidence>
<name>A0A5C1AHB6_9BACT</name>
<dbReference type="Proteomes" id="UP000324974">
    <property type="component" value="Chromosome"/>
</dbReference>
<evidence type="ECO:0000313" key="2">
    <source>
        <dbReference type="Proteomes" id="UP000324974"/>
    </source>
</evidence>
<keyword evidence="2" id="KW-1185">Reference proteome</keyword>
<sequence>MRRQHHDRRIDTAQLNDLVRRFGTEALSLPVMGSKHLRAILDREGVALHPRALGELRHMLQLERVKQVITDARGKR</sequence>
<protein>
    <submittedName>
        <fullName evidence="1">Uncharacterized protein</fullName>
    </submittedName>
</protein>
<dbReference type="KEGG" id="lrs:PX52LOC_04551"/>
<accession>A0A5C1AHB6</accession>
<organism evidence="1 2">
    <name type="scientific">Limnoglobus roseus</name>
    <dbReference type="NCBI Taxonomy" id="2598579"/>
    <lineage>
        <taxon>Bacteria</taxon>
        <taxon>Pseudomonadati</taxon>
        <taxon>Planctomycetota</taxon>
        <taxon>Planctomycetia</taxon>
        <taxon>Gemmatales</taxon>
        <taxon>Gemmataceae</taxon>
        <taxon>Limnoglobus</taxon>
    </lineage>
</organism>
<dbReference type="AlphaFoldDB" id="A0A5C1AHB6"/>
<dbReference type="RefSeq" id="WP_149112149.1">
    <property type="nucleotide sequence ID" value="NZ_CP042425.1"/>
</dbReference>
<dbReference type="EMBL" id="CP042425">
    <property type="protein sequence ID" value="QEL17557.1"/>
    <property type="molecule type" value="Genomic_DNA"/>
</dbReference>
<reference evidence="2" key="1">
    <citation type="submission" date="2019-08" db="EMBL/GenBank/DDBJ databases">
        <title>Limnoglobus roseus gen. nov., sp. nov., a novel freshwater planctomycete with a giant genome from the family Gemmataceae.</title>
        <authorList>
            <person name="Kulichevskaya I.S."/>
            <person name="Naumoff D.G."/>
            <person name="Miroshnikov K."/>
            <person name="Ivanova A."/>
            <person name="Philippov D.A."/>
            <person name="Hakobyan A."/>
            <person name="Rijpstra I.C."/>
            <person name="Sinninghe Damste J.S."/>
            <person name="Liesack W."/>
            <person name="Dedysh S.N."/>
        </authorList>
    </citation>
    <scope>NUCLEOTIDE SEQUENCE [LARGE SCALE GENOMIC DNA]</scope>
    <source>
        <strain evidence="2">PX52</strain>
    </source>
</reference>